<name>A0ABY1QC23_9BACT</name>
<keyword evidence="2" id="KW-1185">Reference proteome</keyword>
<dbReference type="Proteomes" id="UP001158067">
    <property type="component" value="Unassembled WGS sequence"/>
</dbReference>
<evidence type="ECO:0000313" key="1">
    <source>
        <dbReference type="EMBL" id="SMP66122.1"/>
    </source>
</evidence>
<dbReference type="InterPro" id="IPR008792">
    <property type="entry name" value="PQQD"/>
</dbReference>
<evidence type="ECO:0000313" key="2">
    <source>
        <dbReference type="Proteomes" id="UP001158067"/>
    </source>
</evidence>
<sequence length="146" mass="16310">MTEATCYRLNEPQVLGELLDGEYVIIHFDTGCYYSVRDTAADVCRLLFAGVDKASVIELLDRQYSAEQVDIAQTVLTFINGLVEQQLIVEVDAGSNADHADSLDPAKLSAKFVVPVFEQYDDMADQLLLDPIHEIDERGWPQRTDA</sequence>
<dbReference type="Pfam" id="PF05402">
    <property type="entry name" value="PqqD"/>
    <property type="match status" value="1"/>
</dbReference>
<proteinExistence type="predicted"/>
<dbReference type="EMBL" id="FXUG01000009">
    <property type="protein sequence ID" value="SMP66122.1"/>
    <property type="molecule type" value="Genomic_DNA"/>
</dbReference>
<accession>A0ABY1QC23</accession>
<comment type="caution">
    <text evidence="1">The sequence shown here is derived from an EMBL/GenBank/DDBJ whole genome shotgun (WGS) entry which is preliminary data.</text>
</comment>
<gene>
    <name evidence="1" type="ORF">SAMN06265222_109197</name>
</gene>
<dbReference type="RefSeq" id="WP_283433764.1">
    <property type="nucleotide sequence ID" value="NZ_FXUG01000009.1"/>
</dbReference>
<protein>
    <submittedName>
        <fullName evidence="1">Coenzyme PQQ synthesis protein D (PqqD)</fullName>
    </submittedName>
</protein>
<organism evidence="1 2">
    <name type="scientific">Neorhodopirellula lusitana</name>
    <dbReference type="NCBI Taxonomy" id="445327"/>
    <lineage>
        <taxon>Bacteria</taxon>
        <taxon>Pseudomonadati</taxon>
        <taxon>Planctomycetota</taxon>
        <taxon>Planctomycetia</taxon>
        <taxon>Pirellulales</taxon>
        <taxon>Pirellulaceae</taxon>
        <taxon>Neorhodopirellula</taxon>
    </lineage>
</organism>
<reference evidence="1 2" key="1">
    <citation type="submission" date="2017-05" db="EMBL/GenBank/DDBJ databases">
        <authorList>
            <person name="Varghese N."/>
            <person name="Submissions S."/>
        </authorList>
    </citation>
    <scope>NUCLEOTIDE SEQUENCE [LARGE SCALE GENOMIC DNA]</scope>
    <source>
        <strain evidence="1 2">DSM 25457</strain>
    </source>
</reference>